<dbReference type="SUPFAM" id="SSF53474">
    <property type="entry name" value="alpha/beta-Hydrolases"/>
    <property type="match status" value="1"/>
</dbReference>
<keyword evidence="2" id="KW-0378">Hydrolase</keyword>
<evidence type="ECO:0000313" key="3">
    <source>
        <dbReference type="Proteomes" id="UP001589627"/>
    </source>
</evidence>
<gene>
    <name evidence="2" type="ORF">ACFFNX_13760</name>
</gene>
<dbReference type="GO" id="GO:0016787">
    <property type="term" value="F:hydrolase activity"/>
    <property type="evidence" value="ECO:0007669"/>
    <property type="project" value="UniProtKB-KW"/>
</dbReference>
<proteinExistence type="predicted"/>
<dbReference type="RefSeq" id="WP_378200539.1">
    <property type="nucleotide sequence ID" value="NZ_JBHLZP010000081.1"/>
</dbReference>
<evidence type="ECO:0000259" key="1">
    <source>
        <dbReference type="Pfam" id="PF12697"/>
    </source>
</evidence>
<dbReference type="Proteomes" id="UP001589627">
    <property type="component" value="Unassembled WGS sequence"/>
</dbReference>
<sequence>MSGYGKGEVRSADGTTIGYRRWGDGPALILLHGGMLASQHLTGLAEALADAFTVCVPDRRGRGLSGGHGGEYGVAREVEDVRALIAETGANRIFGLSSGGLVALRTALAVPELERVALYEPPLDAAGSMPLDWLPRFEREIAAGRTGAALVTALKGMEVEPVLGRVPRFVLTPLMAIAGRAGREPSGDDVPIEALVPTQRFDIRLVQEMAGTAEEYASVPAQVLLLGGARSPAYLRAALSRLAAVLPHARSVTFPRLGHSGPTNDGRPLVVAAALRDFFTADPGRPARPDGAGR</sequence>
<dbReference type="Gene3D" id="3.40.50.1820">
    <property type="entry name" value="alpha/beta hydrolase"/>
    <property type="match status" value="1"/>
</dbReference>
<protein>
    <submittedName>
        <fullName evidence="2">Alpha/beta fold hydrolase</fullName>
    </submittedName>
</protein>
<dbReference type="Pfam" id="PF12697">
    <property type="entry name" value="Abhydrolase_6"/>
    <property type="match status" value="1"/>
</dbReference>
<dbReference type="InterPro" id="IPR000073">
    <property type="entry name" value="AB_hydrolase_1"/>
</dbReference>
<comment type="caution">
    <text evidence="2">The sequence shown here is derived from an EMBL/GenBank/DDBJ whole genome shotgun (WGS) entry which is preliminary data.</text>
</comment>
<dbReference type="InterPro" id="IPR050471">
    <property type="entry name" value="AB_hydrolase"/>
</dbReference>
<feature type="domain" description="AB hydrolase-1" evidence="1">
    <location>
        <begin position="28"/>
        <end position="273"/>
    </location>
</feature>
<organism evidence="2 3">
    <name type="scientific">Actinoallomurus acaciae</name>
    <dbReference type="NCBI Taxonomy" id="502577"/>
    <lineage>
        <taxon>Bacteria</taxon>
        <taxon>Bacillati</taxon>
        <taxon>Actinomycetota</taxon>
        <taxon>Actinomycetes</taxon>
        <taxon>Streptosporangiales</taxon>
        <taxon>Thermomonosporaceae</taxon>
        <taxon>Actinoallomurus</taxon>
    </lineage>
</organism>
<dbReference type="PANTHER" id="PTHR43433">
    <property type="entry name" value="HYDROLASE, ALPHA/BETA FOLD FAMILY PROTEIN"/>
    <property type="match status" value="1"/>
</dbReference>
<accession>A0ABV5YGJ0</accession>
<dbReference type="PANTHER" id="PTHR43433:SF5">
    <property type="entry name" value="AB HYDROLASE-1 DOMAIN-CONTAINING PROTEIN"/>
    <property type="match status" value="1"/>
</dbReference>
<reference evidence="2 3" key="1">
    <citation type="submission" date="2024-09" db="EMBL/GenBank/DDBJ databases">
        <authorList>
            <person name="Sun Q."/>
            <person name="Mori K."/>
        </authorList>
    </citation>
    <scope>NUCLEOTIDE SEQUENCE [LARGE SCALE GENOMIC DNA]</scope>
    <source>
        <strain evidence="2 3">TBRC 0563</strain>
    </source>
</reference>
<name>A0ABV5YGJ0_9ACTN</name>
<dbReference type="EMBL" id="JBHLZP010000081">
    <property type="protein sequence ID" value="MFB9833254.1"/>
    <property type="molecule type" value="Genomic_DNA"/>
</dbReference>
<dbReference type="InterPro" id="IPR029058">
    <property type="entry name" value="AB_hydrolase_fold"/>
</dbReference>
<keyword evidence="3" id="KW-1185">Reference proteome</keyword>
<evidence type="ECO:0000313" key="2">
    <source>
        <dbReference type="EMBL" id="MFB9833254.1"/>
    </source>
</evidence>